<comment type="caution">
    <text evidence="1">The sequence shown here is derived from an EMBL/GenBank/DDBJ whole genome shotgun (WGS) entry which is preliminary data.</text>
</comment>
<name>A0AAV7G8I0_DENCH</name>
<organism evidence="1 2">
    <name type="scientific">Dendrobium chrysotoxum</name>
    <name type="common">Orchid</name>
    <dbReference type="NCBI Taxonomy" id="161865"/>
    <lineage>
        <taxon>Eukaryota</taxon>
        <taxon>Viridiplantae</taxon>
        <taxon>Streptophyta</taxon>
        <taxon>Embryophyta</taxon>
        <taxon>Tracheophyta</taxon>
        <taxon>Spermatophyta</taxon>
        <taxon>Magnoliopsida</taxon>
        <taxon>Liliopsida</taxon>
        <taxon>Asparagales</taxon>
        <taxon>Orchidaceae</taxon>
        <taxon>Epidendroideae</taxon>
        <taxon>Malaxideae</taxon>
        <taxon>Dendrobiinae</taxon>
        <taxon>Dendrobium</taxon>
    </lineage>
</organism>
<dbReference type="EMBL" id="JAGFBR010000017">
    <property type="protein sequence ID" value="KAH0452109.1"/>
    <property type="molecule type" value="Genomic_DNA"/>
</dbReference>
<protein>
    <submittedName>
        <fullName evidence="1">Uncharacterized protein</fullName>
    </submittedName>
</protein>
<sequence>MLIIAPKRSDRVHAPLPGFIAVYEMTLCSGLQFSPAPELLKIFKACGVSIPQFLCRAITSMVGLTVFFRECRAMLTVEYLSKMCKFTNDIHGRVSCRNNKKWLDFSTRDPCKN</sequence>
<dbReference type="AlphaFoldDB" id="A0AAV7G8I0"/>
<proteinExistence type="predicted"/>
<reference evidence="1 2" key="1">
    <citation type="journal article" date="2021" name="Hortic Res">
        <title>Chromosome-scale assembly of the Dendrobium chrysotoxum genome enhances the understanding of orchid evolution.</title>
        <authorList>
            <person name="Zhang Y."/>
            <person name="Zhang G.Q."/>
            <person name="Zhang D."/>
            <person name="Liu X.D."/>
            <person name="Xu X.Y."/>
            <person name="Sun W.H."/>
            <person name="Yu X."/>
            <person name="Zhu X."/>
            <person name="Wang Z.W."/>
            <person name="Zhao X."/>
            <person name="Zhong W.Y."/>
            <person name="Chen H."/>
            <person name="Yin W.L."/>
            <person name="Huang T."/>
            <person name="Niu S.C."/>
            <person name="Liu Z.J."/>
        </authorList>
    </citation>
    <scope>NUCLEOTIDE SEQUENCE [LARGE SCALE GENOMIC DNA]</scope>
    <source>
        <strain evidence="1">Lindl</strain>
    </source>
</reference>
<gene>
    <name evidence="1" type="ORF">IEQ34_019408</name>
</gene>
<evidence type="ECO:0000313" key="1">
    <source>
        <dbReference type="EMBL" id="KAH0452109.1"/>
    </source>
</evidence>
<keyword evidence="2" id="KW-1185">Reference proteome</keyword>
<dbReference type="Proteomes" id="UP000775213">
    <property type="component" value="Unassembled WGS sequence"/>
</dbReference>
<evidence type="ECO:0000313" key="2">
    <source>
        <dbReference type="Proteomes" id="UP000775213"/>
    </source>
</evidence>
<accession>A0AAV7G8I0</accession>